<dbReference type="EMBL" id="KK112237">
    <property type="protein sequence ID" value="KFM57118.1"/>
    <property type="molecule type" value="Genomic_DNA"/>
</dbReference>
<keyword evidence="4" id="KW-0862">Zinc</keyword>
<reference evidence="8 9" key="1">
    <citation type="submission" date="2013-11" db="EMBL/GenBank/DDBJ databases">
        <title>Genome sequencing of Stegodyphus mimosarum.</title>
        <authorList>
            <person name="Bechsgaard J."/>
        </authorList>
    </citation>
    <scope>NUCLEOTIDE SEQUENCE [LARGE SCALE GENOMIC DNA]</scope>
</reference>
<evidence type="ECO:0000256" key="3">
    <source>
        <dbReference type="ARBA" id="ARBA00022771"/>
    </source>
</evidence>
<evidence type="ECO:0000256" key="2">
    <source>
        <dbReference type="ARBA" id="ARBA00022737"/>
    </source>
</evidence>
<keyword evidence="9" id="KW-1185">Reference proteome</keyword>
<keyword evidence="3 5" id="KW-0863">Zinc-finger</keyword>
<feature type="chain" id="PRO_5001829172" evidence="6">
    <location>
        <begin position="20"/>
        <end position="108"/>
    </location>
</feature>
<dbReference type="STRING" id="407821.A0A087SW79"/>
<feature type="non-terminal residue" evidence="8">
    <location>
        <position position="108"/>
    </location>
</feature>
<dbReference type="GO" id="GO:0000981">
    <property type="term" value="F:DNA-binding transcription factor activity, RNA polymerase II-specific"/>
    <property type="evidence" value="ECO:0007669"/>
    <property type="project" value="TreeGrafter"/>
</dbReference>
<organism evidence="8 9">
    <name type="scientific">Stegodyphus mimosarum</name>
    <name type="common">African social velvet spider</name>
    <dbReference type="NCBI Taxonomy" id="407821"/>
    <lineage>
        <taxon>Eukaryota</taxon>
        <taxon>Metazoa</taxon>
        <taxon>Ecdysozoa</taxon>
        <taxon>Arthropoda</taxon>
        <taxon>Chelicerata</taxon>
        <taxon>Arachnida</taxon>
        <taxon>Araneae</taxon>
        <taxon>Araneomorphae</taxon>
        <taxon>Entelegynae</taxon>
        <taxon>Eresoidea</taxon>
        <taxon>Eresidae</taxon>
        <taxon>Stegodyphus</taxon>
    </lineage>
</organism>
<dbReference type="Proteomes" id="UP000054359">
    <property type="component" value="Unassembled WGS sequence"/>
</dbReference>
<keyword evidence="2" id="KW-0677">Repeat</keyword>
<feature type="domain" description="C2H2-type" evidence="7">
    <location>
        <begin position="77"/>
        <end position="100"/>
    </location>
</feature>
<dbReference type="SMART" id="SM00355">
    <property type="entry name" value="ZnF_C2H2"/>
    <property type="match status" value="2"/>
</dbReference>
<dbReference type="GO" id="GO:0008270">
    <property type="term" value="F:zinc ion binding"/>
    <property type="evidence" value="ECO:0007669"/>
    <property type="project" value="UniProtKB-KW"/>
</dbReference>
<accession>A0A087SW79</accession>
<dbReference type="InterPro" id="IPR050717">
    <property type="entry name" value="C2H2-ZF_Transcription_Reg"/>
</dbReference>
<proteinExistence type="predicted"/>
<dbReference type="PROSITE" id="PS00028">
    <property type="entry name" value="ZINC_FINGER_C2H2_1"/>
    <property type="match status" value="2"/>
</dbReference>
<dbReference type="PANTHER" id="PTHR14196:SF10">
    <property type="entry name" value="C2H2-TYPE DOMAIN-CONTAINING PROTEIN"/>
    <property type="match status" value="1"/>
</dbReference>
<protein>
    <submittedName>
        <fullName evidence="8">Zinc finger and BTB domain-containing protein 8A</fullName>
    </submittedName>
</protein>
<dbReference type="GO" id="GO:0000977">
    <property type="term" value="F:RNA polymerase II transcription regulatory region sequence-specific DNA binding"/>
    <property type="evidence" value="ECO:0007669"/>
    <property type="project" value="TreeGrafter"/>
</dbReference>
<dbReference type="InterPro" id="IPR036236">
    <property type="entry name" value="Znf_C2H2_sf"/>
</dbReference>
<evidence type="ECO:0000256" key="6">
    <source>
        <dbReference type="SAM" id="SignalP"/>
    </source>
</evidence>
<keyword evidence="6" id="KW-0732">Signal</keyword>
<dbReference type="Gene3D" id="3.30.160.60">
    <property type="entry name" value="Classic Zinc Finger"/>
    <property type="match status" value="2"/>
</dbReference>
<feature type="signal peptide" evidence="6">
    <location>
        <begin position="1"/>
        <end position="19"/>
    </location>
</feature>
<sequence length="108" mass="12839">MLIFWINLYFFFILASLYGYQTSHGRSQPAIFSGTSRMPKTKTVSAPRFFCIFCPKGFHQKTHLKNHIRVHTGERPFKCEICFRCFKRSDSLKYHKLTSHEAYFKSNF</sequence>
<dbReference type="Pfam" id="PF00096">
    <property type="entry name" value="zf-C2H2"/>
    <property type="match status" value="1"/>
</dbReference>
<evidence type="ECO:0000259" key="7">
    <source>
        <dbReference type="PROSITE" id="PS50157"/>
    </source>
</evidence>
<evidence type="ECO:0000256" key="1">
    <source>
        <dbReference type="ARBA" id="ARBA00022723"/>
    </source>
</evidence>
<dbReference type="GO" id="GO:0009880">
    <property type="term" value="P:embryonic pattern specification"/>
    <property type="evidence" value="ECO:0007669"/>
    <property type="project" value="TreeGrafter"/>
</dbReference>
<dbReference type="SUPFAM" id="SSF57667">
    <property type="entry name" value="beta-beta-alpha zinc fingers"/>
    <property type="match status" value="1"/>
</dbReference>
<evidence type="ECO:0000256" key="5">
    <source>
        <dbReference type="PROSITE-ProRule" id="PRU00042"/>
    </source>
</evidence>
<evidence type="ECO:0000313" key="8">
    <source>
        <dbReference type="EMBL" id="KFM57118.1"/>
    </source>
</evidence>
<gene>
    <name evidence="8" type="ORF">X975_17319</name>
</gene>
<dbReference type="InterPro" id="IPR013087">
    <property type="entry name" value="Znf_C2H2_type"/>
</dbReference>
<dbReference type="GO" id="GO:0048619">
    <property type="term" value="P:embryonic hindgut morphogenesis"/>
    <property type="evidence" value="ECO:0007669"/>
    <property type="project" value="TreeGrafter"/>
</dbReference>
<evidence type="ECO:0000313" key="9">
    <source>
        <dbReference type="Proteomes" id="UP000054359"/>
    </source>
</evidence>
<name>A0A087SW79_STEMI</name>
<feature type="domain" description="C2H2-type" evidence="7">
    <location>
        <begin position="49"/>
        <end position="76"/>
    </location>
</feature>
<dbReference type="PROSITE" id="PS50157">
    <property type="entry name" value="ZINC_FINGER_C2H2_2"/>
    <property type="match status" value="2"/>
</dbReference>
<dbReference type="FunFam" id="3.30.160.60:FF:000624">
    <property type="entry name" value="zinc finger protein 697"/>
    <property type="match status" value="1"/>
</dbReference>
<dbReference type="AlphaFoldDB" id="A0A087SW79"/>
<keyword evidence="1" id="KW-0479">Metal-binding</keyword>
<dbReference type="GO" id="GO:0005634">
    <property type="term" value="C:nucleus"/>
    <property type="evidence" value="ECO:0007669"/>
    <property type="project" value="TreeGrafter"/>
</dbReference>
<dbReference type="OrthoDB" id="6436001at2759"/>
<evidence type="ECO:0000256" key="4">
    <source>
        <dbReference type="ARBA" id="ARBA00022833"/>
    </source>
</evidence>
<dbReference type="PANTHER" id="PTHR14196">
    <property type="entry name" value="ODD-SKIPPED - RELATED"/>
    <property type="match status" value="1"/>
</dbReference>